<protein>
    <submittedName>
        <fullName evidence="1">Uncharacterized protein</fullName>
    </submittedName>
</protein>
<proteinExistence type="predicted"/>
<name>A0ABN9R7X7_9DINO</name>
<reference evidence="1" key="1">
    <citation type="submission" date="2023-10" db="EMBL/GenBank/DDBJ databases">
        <authorList>
            <person name="Chen Y."/>
            <person name="Shah S."/>
            <person name="Dougan E. K."/>
            <person name="Thang M."/>
            <person name="Chan C."/>
        </authorList>
    </citation>
    <scope>NUCLEOTIDE SEQUENCE [LARGE SCALE GENOMIC DNA]</scope>
</reference>
<accession>A0ABN9R7X7</accession>
<feature type="non-terminal residue" evidence="1">
    <location>
        <position position="1"/>
    </location>
</feature>
<gene>
    <name evidence="1" type="ORF">PCOR1329_LOCUS18443</name>
</gene>
<comment type="caution">
    <text evidence="1">The sequence shown here is derived from an EMBL/GenBank/DDBJ whole genome shotgun (WGS) entry which is preliminary data.</text>
</comment>
<evidence type="ECO:0000313" key="1">
    <source>
        <dbReference type="EMBL" id="CAK0814987.1"/>
    </source>
</evidence>
<keyword evidence="2" id="KW-1185">Reference proteome</keyword>
<sequence length="390" mass="43399">KLPGARPPGCLARGAEKWANNGGVLSNGLTPAPDAGPEGSAVSAIPYQKVLVMGFRVQTHACMITFNNAEFAPDTWTLFKEWCGATAKRLGARAWSGRLEQPLHAATGAPRYHLQAYLYWKGGDGLRLQNTDDLAFQDTKPRVDVRTRTNPGRMRNAAMQGLYYVYLTTLGALHGYVSKPEWLDGWRAAQKLCHDQCRELSLLFQSYQKRKRDVEEVAQAEREGFLQKHLTVELAELERADPARPARQFPETAEFVQLFSKPMRRRPILVILGGANLGKSILASSVPEDVAKMLHFWDSNLDLAEFDLAKHSGVLLDGAGGAMVLKRHREAVQGRPKMSRGGRSATMMYSYPFTLCRREVVATMDLSAKNPNKFRTDHWLSNPRTSSSSG</sequence>
<evidence type="ECO:0000313" key="2">
    <source>
        <dbReference type="Proteomes" id="UP001189429"/>
    </source>
</evidence>
<dbReference type="EMBL" id="CAUYUJ010005792">
    <property type="protein sequence ID" value="CAK0814987.1"/>
    <property type="molecule type" value="Genomic_DNA"/>
</dbReference>
<organism evidence="1 2">
    <name type="scientific">Prorocentrum cordatum</name>
    <dbReference type="NCBI Taxonomy" id="2364126"/>
    <lineage>
        <taxon>Eukaryota</taxon>
        <taxon>Sar</taxon>
        <taxon>Alveolata</taxon>
        <taxon>Dinophyceae</taxon>
        <taxon>Prorocentrales</taxon>
        <taxon>Prorocentraceae</taxon>
        <taxon>Prorocentrum</taxon>
    </lineage>
</organism>
<dbReference type="Proteomes" id="UP001189429">
    <property type="component" value="Unassembled WGS sequence"/>
</dbReference>